<reference evidence="1" key="1">
    <citation type="submission" date="2019-08" db="EMBL/GenBank/DDBJ databases">
        <authorList>
            <person name="Kucharzyk K."/>
            <person name="Murdoch R.W."/>
            <person name="Higgins S."/>
            <person name="Loffler F."/>
        </authorList>
    </citation>
    <scope>NUCLEOTIDE SEQUENCE</scope>
</reference>
<name>A0A645H6E2_9ZZZZ</name>
<comment type="caution">
    <text evidence="1">The sequence shown here is derived from an EMBL/GenBank/DDBJ whole genome shotgun (WGS) entry which is preliminary data.</text>
</comment>
<sequence>MRGRRLLAVITLSAVFLSGSFTLAREAVSDYELISADQVEAASYLEQNAPKDALILTATNHNNAVAVLSGRNIVLGTDSFLYFHGFDTTQRRRQVEQMFANPAEILDGMLQQFPLDYVYIGDYERYEFAVDEAYFAANYPIAYQNDAVTIYAVSLRAQQAK</sequence>
<protein>
    <submittedName>
        <fullName evidence="1">Uncharacterized protein</fullName>
    </submittedName>
</protein>
<dbReference type="AlphaFoldDB" id="A0A645H6E2"/>
<dbReference type="EMBL" id="VSSQ01087710">
    <property type="protein sequence ID" value="MPN34591.1"/>
    <property type="molecule type" value="Genomic_DNA"/>
</dbReference>
<proteinExistence type="predicted"/>
<organism evidence="1">
    <name type="scientific">bioreactor metagenome</name>
    <dbReference type="NCBI Taxonomy" id="1076179"/>
    <lineage>
        <taxon>unclassified sequences</taxon>
        <taxon>metagenomes</taxon>
        <taxon>ecological metagenomes</taxon>
    </lineage>
</organism>
<accession>A0A645H6E2</accession>
<gene>
    <name evidence="1" type="ORF">SDC9_182085</name>
</gene>
<evidence type="ECO:0000313" key="1">
    <source>
        <dbReference type="EMBL" id="MPN34591.1"/>
    </source>
</evidence>